<dbReference type="OMA" id="SHWIIKK"/>
<evidence type="ECO:0000313" key="3">
    <source>
        <dbReference type="EMBL" id="ELP89156.1"/>
    </source>
</evidence>
<dbReference type="AlphaFoldDB" id="A0A0A1U4H6"/>
<keyword evidence="1" id="KW-1133">Transmembrane helix</keyword>
<gene>
    <name evidence="3" type="ORF">EIN_485480</name>
</gene>
<feature type="transmembrane region" description="Helical" evidence="1">
    <location>
        <begin position="100"/>
        <end position="117"/>
    </location>
</feature>
<evidence type="ECO:0000313" key="4">
    <source>
        <dbReference type="Proteomes" id="UP000014680"/>
    </source>
</evidence>
<protein>
    <recommendedName>
        <fullName evidence="2">BAP29/BAP31 transmembrane domain-containing protein</fullName>
    </recommendedName>
</protein>
<evidence type="ECO:0000256" key="1">
    <source>
        <dbReference type="SAM" id="Phobius"/>
    </source>
</evidence>
<feature type="domain" description="BAP29/BAP31 transmembrane" evidence="2">
    <location>
        <begin position="3"/>
        <end position="124"/>
    </location>
</feature>
<sequence length="125" mass="14482">MISIMYTLTYGISLVLITTLTLLIIPIPKVVKKQILKLTKAVVKTKIISITVLVLVTLLYAESFYRMKRYEAIKDEMPVDTQINTRIANYTELFRSQRNAYINFFNLLLVIILWRVGSLVNKLIN</sequence>
<feature type="transmembrane region" description="Helical" evidence="1">
    <location>
        <begin position="47"/>
        <end position="65"/>
    </location>
</feature>
<organism evidence="3 4">
    <name type="scientific">Entamoeba invadens IP1</name>
    <dbReference type="NCBI Taxonomy" id="370355"/>
    <lineage>
        <taxon>Eukaryota</taxon>
        <taxon>Amoebozoa</taxon>
        <taxon>Evosea</taxon>
        <taxon>Archamoebae</taxon>
        <taxon>Mastigamoebida</taxon>
        <taxon>Entamoebidae</taxon>
        <taxon>Entamoeba</taxon>
    </lineage>
</organism>
<dbReference type="InterPro" id="IPR040463">
    <property type="entry name" value="BAP29/BAP31_N"/>
</dbReference>
<keyword evidence="1" id="KW-0812">Transmembrane</keyword>
<name>A0A0A1U4H6_ENTIV</name>
<dbReference type="Proteomes" id="UP000014680">
    <property type="component" value="Unassembled WGS sequence"/>
</dbReference>
<reference evidence="3 4" key="1">
    <citation type="submission" date="2012-10" db="EMBL/GenBank/DDBJ databases">
        <authorList>
            <person name="Zafar N."/>
            <person name="Inman J."/>
            <person name="Hall N."/>
            <person name="Lorenzi H."/>
            <person name="Caler E."/>
        </authorList>
    </citation>
    <scope>NUCLEOTIDE SEQUENCE [LARGE SCALE GENOMIC DNA]</scope>
    <source>
        <strain evidence="3 4">IP1</strain>
    </source>
</reference>
<dbReference type="VEuPathDB" id="AmoebaDB:EIN_485480"/>
<keyword evidence="1" id="KW-0472">Membrane</keyword>
<accession>A0A0A1U4H6</accession>
<proteinExistence type="predicted"/>
<dbReference type="RefSeq" id="XP_004255927.1">
    <property type="nucleotide sequence ID" value="XM_004255879.1"/>
</dbReference>
<dbReference type="KEGG" id="eiv:EIN_485480"/>
<evidence type="ECO:0000259" key="2">
    <source>
        <dbReference type="Pfam" id="PF05529"/>
    </source>
</evidence>
<feature type="transmembrane region" description="Helical" evidence="1">
    <location>
        <begin position="7"/>
        <end position="27"/>
    </location>
</feature>
<dbReference type="EMBL" id="KB206670">
    <property type="protein sequence ID" value="ELP89156.1"/>
    <property type="molecule type" value="Genomic_DNA"/>
</dbReference>
<dbReference type="Pfam" id="PF05529">
    <property type="entry name" value="Bap31"/>
    <property type="match status" value="1"/>
</dbReference>
<keyword evidence="4" id="KW-1185">Reference proteome</keyword>
<dbReference type="GeneID" id="14888252"/>